<evidence type="ECO:0000256" key="8">
    <source>
        <dbReference type="ARBA" id="ARBA00022723"/>
    </source>
</evidence>
<evidence type="ECO:0000256" key="10">
    <source>
        <dbReference type="ARBA" id="ARBA00023002"/>
    </source>
</evidence>
<dbReference type="EMBL" id="JAAGXA010000016">
    <property type="protein sequence ID" value="NEN80230.1"/>
    <property type="molecule type" value="Genomic_DNA"/>
</dbReference>
<keyword evidence="6" id="KW-0349">Heme</keyword>
<evidence type="ECO:0000256" key="7">
    <source>
        <dbReference type="ARBA" id="ARBA00022630"/>
    </source>
</evidence>
<evidence type="ECO:0000259" key="13">
    <source>
        <dbReference type="Pfam" id="PF04324"/>
    </source>
</evidence>
<comment type="cofactor">
    <cofactor evidence="2">
        <name>[4Fe-4S] cluster</name>
        <dbReference type="ChEBI" id="CHEBI:49883"/>
    </cofactor>
</comment>
<evidence type="ECO:0000256" key="2">
    <source>
        <dbReference type="ARBA" id="ARBA00001966"/>
    </source>
</evidence>
<dbReference type="Gene3D" id="3.30.390.30">
    <property type="match status" value="1"/>
</dbReference>
<dbReference type="GO" id="GO:0046872">
    <property type="term" value="F:metal ion binding"/>
    <property type="evidence" value="ECO:0007669"/>
    <property type="project" value="UniProtKB-KW"/>
</dbReference>
<accession>A0A6P0HPI9</accession>
<dbReference type="PANTHER" id="PTHR43809">
    <property type="entry name" value="NITRITE REDUCTASE (NADH) LARGE SUBUNIT"/>
    <property type="match status" value="1"/>
</dbReference>
<evidence type="ECO:0000256" key="12">
    <source>
        <dbReference type="ARBA" id="ARBA00023014"/>
    </source>
</evidence>
<feature type="domain" description="FAD/NAD(P)-binding" evidence="14">
    <location>
        <begin position="11"/>
        <end position="307"/>
    </location>
</feature>
<dbReference type="Pfam" id="PF04324">
    <property type="entry name" value="Fer2_BFD"/>
    <property type="match status" value="1"/>
</dbReference>
<dbReference type="InterPro" id="IPR041854">
    <property type="entry name" value="BFD-like_2Fe2S-bd_dom_sf"/>
</dbReference>
<dbReference type="PANTHER" id="PTHR43809:SF1">
    <property type="entry name" value="NITRITE REDUCTASE (NADH) LARGE SUBUNIT"/>
    <property type="match status" value="1"/>
</dbReference>
<dbReference type="GO" id="GO:0016491">
    <property type="term" value="F:oxidoreductase activity"/>
    <property type="evidence" value="ECO:0007669"/>
    <property type="project" value="UniProtKB-KW"/>
</dbReference>
<dbReference type="InterPro" id="IPR052034">
    <property type="entry name" value="NasD-like"/>
</dbReference>
<dbReference type="RefSeq" id="WP_163773997.1">
    <property type="nucleotide sequence ID" value="NZ_JAAGXA010000016.1"/>
</dbReference>
<keyword evidence="12" id="KW-0411">Iron-sulfur</keyword>
<dbReference type="PRINTS" id="PR00411">
    <property type="entry name" value="PNDRDTASEI"/>
</dbReference>
<dbReference type="InterPro" id="IPR041575">
    <property type="entry name" value="Rubredoxin_C"/>
</dbReference>
<protein>
    <submittedName>
        <fullName evidence="16">NAD(P)/FAD-dependent oxidoreductase</fullName>
    </submittedName>
</protein>
<comment type="caution">
    <text evidence="16">The sequence shown here is derived from an EMBL/GenBank/DDBJ whole genome shotgun (WGS) entry which is preliminary data.</text>
</comment>
<evidence type="ECO:0000256" key="9">
    <source>
        <dbReference type="ARBA" id="ARBA00022827"/>
    </source>
</evidence>
<feature type="domain" description="NADH-rubredoxin oxidoreductase C-terminal" evidence="15">
    <location>
        <begin position="352"/>
        <end position="420"/>
    </location>
</feature>
<feature type="domain" description="BFD-like [2Fe-2S]-binding" evidence="13">
    <location>
        <begin position="452"/>
        <end position="494"/>
    </location>
</feature>
<organism evidence="16 17">
    <name type="scientific">Nocardioides zeae</name>
    <dbReference type="NCBI Taxonomy" id="1457234"/>
    <lineage>
        <taxon>Bacteria</taxon>
        <taxon>Bacillati</taxon>
        <taxon>Actinomycetota</taxon>
        <taxon>Actinomycetes</taxon>
        <taxon>Propionibacteriales</taxon>
        <taxon>Nocardioidaceae</taxon>
        <taxon>Nocardioides</taxon>
    </lineage>
</organism>
<keyword evidence="9" id="KW-0274">FAD</keyword>
<proteinExistence type="inferred from homology"/>
<dbReference type="InterPro" id="IPR023753">
    <property type="entry name" value="FAD/NAD-binding_dom"/>
</dbReference>
<dbReference type="Pfam" id="PF07992">
    <property type="entry name" value="Pyr_redox_2"/>
    <property type="match status" value="1"/>
</dbReference>
<evidence type="ECO:0000259" key="15">
    <source>
        <dbReference type="Pfam" id="PF18267"/>
    </source>
</evidence>
<comment type="similarity">
    <text evidence="5">Belongs to the nitrite and sulfite reductase 4Fe-4S domain family.</text>
</comment>
<evidence type="ECO:0000259" key="14">
    <source>
        <dbReference type="Pfam" id="PF07992"/>
    </source>
</evidence>
<dbReference type="GO" id="GO:0051536">
    <property type="term" value="F:iron-sulfur cluster binding"/>
    <property type="evidence" value="ECO:0007669"/>
    <property type="project" value="UniProtKB-KW"/>
</dbReference>
<comment type="cofactor">
    <cofactor evidence="1">
        <name>siroheme</name>
        <dbReference type="ChEBI" id="CHEBI:60052"/>
    </cofactor>
</comment>
<keyword evidence="17" id="KW-1185">Reference proteome</keyword>
<dbReference type="InterPro" id="IPR007419">
    <property type="entry name" value="BFD-like_2Fe2S-bd_dom"/>
</dbReference>
<dbReference type="AlphaFoldDB" id="A0A6P0HPI9"/>
<dbReference type="PRINTS" id="PR00368">
    <property type="entry name" value="FADPNR"/>
</dbReference>
<evidence type="ECO:0000313" key="17">
    <source>
        <dbReference type="Proteomes" id="UP000468687"/>
    </source>
</evidence>
<evidence type="ECO:0000256" key="6">
    <source>
        <dbReference type="ARBA" id="ARBA00022617"/>
    </source>
</evidence>
<keyword evidence="11" id="KW-0408">Iron</keyword>
<evidence type="ECO:0000256" key="4">
    <source>
        <dbReference type="ARBA" id="ARBA00005096"/>
    </source>
</evidence>
<dbReference type="InterPro" id="IPR016156">
    <property type="entry name" value="FAD/NAD-linked_Rdtase_dimer_sf"/>
</dbReference>
<keyword evidence="7" id="KW-0285">Flavoprotein</keyword>
<keyword evidence="8" id="KW-0479">Metal-binding</keyword>
<name>A0A6P0HPI9_9ACTN</name>
<evidence type="ECO:0000256" key="11">
    <source>
        <dbReference type="ARBA" id="ARBA00023004"/>
    </source>
</evidence>
<sequence>MNAHVPEHSQHLVVVGHGMAAVRLVETLVAGGWVERGNRLTVLGDETGPAYNRILLSAVLEGVHDERAITLRDEDWYAAAGVTLRTGARVAEIDRGAREVVLVDRSRVPYDRLVLATGSIPTLPPVRGLVRPDGSLHPTVHAFRSAGDLRGLLAALDDPTRPVRRAVVVGGGLLGLQVARALGARAGRRAVVTEVVEGADHVLSRQLDRAGASILARDLARLGTTVYTGARATRLVASPMPEHAVGVRLDNGHVLATDLVVLTAGGRPATALARGAGLEVRRGIVVDDRLATTDPVVHAIGDCAQHAGRVSGFVGPAWDQAVCLAAHLLAGADGGADGGAGAAPYPGIREVARLRATGLDVAVLGDPEAAAAAGGEVVAVTNPVTRSHRKLVVRDGRIVAAALVGDLARVGLLTQYVERGTVLGPHEPGDLLLPERRTRAAGPADLPDTAEVCACAGVSAGALRACGSLDEVRETTRATTGCGGCSDAVRALLATRTPALTGGNA</sequence>
<dbReference type="SUPFAM" id="SSF51905">
    <property type="entry name" value="FAD/NAD(P)-binding domain"/>
    <property type="match status" value="2"/>
</dbReference>
<dbReference type="Gene3D" id="1.10.10.1100">
    <property type="entry name" value="BFD-like [2Fe-2S]-binding domain"/>
    <property type="match status" value="1"/>
</dbReference>
<dbReference type="InterPro" id="IPR036188">
    <property type="entry name" value="FAD/NAD-bd_sf"/>
</dbReference>
<comment type="cofactor">
    <cofactor evidence="3">
        <name>FAD</name>
        <dbReference type="ChEBI" id="CHEBI:57692"/>
    </cofactor>
</comment>
<dbReference type="Proteomes" id="UP000468687">
    <property type="component" value="Unassembled WGS sequence"/>
</dbReference>
<evidence type="ECO:0000313" key="16">
    <source>
        <dbReference type="EMBL" id="NEN80230.1"/>
    </source>
</evidence>
<dbReference type="Gene3D" id="3.50.50.60">
    <property type="entry name" value="FAD/NAD(P)-binding domain"/>
    <property type="match status" value="2"/>
</dbReference>
<reference evidence="16 17" key="1">
    <citation type="journal article" date="2014" name="Int. J. Syst. Evol. Microbiol.">
        <title>Nocardioides zeae sp. nov., isolated from the stem of Zea mays.</title>
        <authorList>
            <person name="Glaeser S.P."/>
            <person name="McInroy J.A."/>
            <person name="Busse H.J."/>
            <person name="Kampfer P."/>
        </authorList>
    </citation>
    <scope>NUCLEOTIDE SEQUENCE [LARGE SCALE GENOMIC DNA]</scope>
    <source>
        <strain evidence="16 17">JCM 30728</strain>
    </source>
</reference>
<dbReference type="Pfam" id="PF18267">
    <property type="entry name" value="Rubredoxin_C"/>
    <property type="match status" value="1"/>
</dbReference>
<evidence type="ECO:0000256" key="3">
    <source>
        <dbReference type="ARBA" id="ARBA00001974"/>
    </source>
</evidence>
<evidence type="ECO:0000256" key="5">
    <source>
        <dbReference type="ARBA" id="ARBA00010429"/>
    </source>
</evidence>
<comment type="pathway">
    <text evidence="4">Nitrogen metabolism; nitrate reduction (assimilation).</text>
</comment>
<keyword evidence="10" id="KW-0560">Oxidoreductase</keyword>
<evidence type="ECO:0000256" key="1">
    <source>
        <dbReference type="ARBA" id="ARBA00001929"/>
    </source>
</evidence>
<gene>
    <name evidence="16" type="ORF">G3T38_18380</name>
</gene>